<reference evidence="4" key="1">
    <citation type="submission" date="2015-03" db="EMBL/GenBank/DDBJ databases">
        <authorList>
            <consortium name="Pathogen Informatics"/>
        </authorList>
    </citation>
    <scope>NUCLEOTIDE SEQUENCE [LARGE SCALE GENOMIC DNA]</scope>
    <source>
        <strain evidence="4">NCTC11134</strain>
    </source>
</reference>
<sequence>MSSPALAGSPFDAIRRTRAGGVEFWSARDLMPLMGYSSWRNFLVPLERAKQSAVNQGHDVTSHFAGSRKVSRGRGPAQFDVELSRFAAYLVAMNGDPNKPEVAAAQAYFATQTRAAEVARDASMFDLMRAQIDQLEAAQRTAEEAKAIAAKTDARLDSIEGRHDWFTALGYARLHRIENTSTRFLNSVGRQASAIAKTRGIKPVKVQHALFGEVNSYPAWVWELAFDGRDTGPQPL</sequence>
<dbReference type="InterPro" id="IPR003497">
    <property type="entry name" value="BRO_N_domain"/>
</dbReference>
<accession>A0A0H5NDR1</accession>
<name>A0A0H5NDR1_NOCFR</name>
<dbReference type="EMBL" id="LN868938">
    <property type="protein sequence ID" value="CRY73718.1"/>
    <property type="molecule type" value="Genomic_DNA"/>
</dbReference>
<dbReference type="Pfam" id="PF02498">
    <property type="entry name" value="Bro-N"/>
    <property type="match status" value="1"/>
</dbReference>
<gene>
    <name evidence="3" type="ORF">ERS450000_00278</name>
</gene>
<dbReference type="Proteomes" id="UP000057820">
    <property type="component" value="Chromosome 1"/>
</dbReference>
<organism evidence="3 4">
    <name type="scientific">Nocardia farcinica</name>
    <dbReference type="NCBI Taxonomy" id="37329"/>
    <lineage>
        <taxon>Bacteria</taxon>
        <taxon>Bacillati</taxon>
        <taxon>Actinomycetota</taxon>
        <taxon>Actinomycetes</taxon>
        <taxon>Mycobacteriales</taxon>
        <taxon>Nocardiaceae</taxon>
        <taxon>Nocardia</taxon>
    </lineage>
</organism>
<keyword evidence="1" id="KW-0175">Coiled coil</keyword>
<evidence type="ECO:0000256" key="1">
    <source>
        <dbReference type="SAM" id="Coils"/>
    </source>
</evidence>
<evidence type="ECO:0000313" key="4">
    <source>
        <dbReference type="Proteomes" id="UP000057820"/>
    </source>
</evidence>
<dbReference type="RefSeq" id="WP_174520480.1">
    <property type="nucleotide sequence ID" value="NZ_CP031418.1"/>
</dbReference>
<proteinExistence type="predicted"/>
<feature type="coiled-coil region" evidence="1">
    <location>
        <begin position="125"/>
        <end position="155"/>
    </location>
</feature>
<protein>
    <submittedName>
        <fullName evidence="3">DNA-damage-inducible protein D</fullName>
    </submittedName>
</protein>
<feature type="domain" description="Bro-N" evidence="2">
    <location>
        <begin position="16"/>
        <end position="105"/>
    </location>
</feature>
<dbReference type="AlphaFoldDB" id="A0A0H5NDR1"/>
<dbReference type="KEGG" id="nfr:ERS450000_00278"/>
<evidence type="ECO:0000313" key="3">
    <source>
        <dbReference type="EMBL" id="CRY73718.1"/>
    </source>
</evidence>
<evidence type="ECO:0000259" key="2">
    <source>
        <dbReference type="Pfam" id="PF02498"/>
    </source>
</evidence>